<evidence type="ECO:0000259" key="2">
    <source>
        <dbReference type="SMART" id="SM00499"/>
    </source>
</evidence>
<dbReference type="AlphaFoldDB" id="A0AAN9IEP9"/>
<sequence length="288" mass="30970">MLPSSFACSTPILGCGQCEKQSKYHKSAKKPKRPIKLPPIKLPPITLPPIVTPPIIAKPPVTNPPAQATCPIDTLKLGACVNLIGKFVHIGIGDPIVNQCCPIFQGLVELEAAVCLCTTLKLKYLNLNIYVPLALQLLITCGKTPPPELKDKSITVTTCLPSNSDNTSEFPSLSLYSFEPRIKSRLQAFVPSTSPILYPCATSILPLPPCLRFRVRCLSPSVPSCLSPSVLPLPLPCASGFVCLSPSVPSFSLGLSATELRSSPLPIRVLPLRLEEKEGFNTEKAEIV</sequence>
<evidence type="ECO:0000313" key="3">
    <source>
        <dbReference type="EMBL" id="KAK7274420.1"/>
    </source>
</evidence>
<keyword evidence="4" id="KW-1185">Reference proteome</keyword>
<organism evidence="3 4">
    <name type="scientific">Crotalaria pallida</name>
    <name type="common">Smooth rattlebox</name>
    <name type="synonym">Crotalaria striata</name>
    <dbReference type="NCBI Taxonomy" id="3830"/>
    <lineage>
        <taxon>Eukaryota</taxon>
        <taxon>Viridiplantae</taxon>
        <taxon>Streptophyta</taxon>
        <taxon>Embryophyta</taxon>
        <taxon>Tracheophyta</taxon>
        <taxon>Spermatophyta</taxon>
        <taxon>Magnoliopsida</taxon>
        <taxon>eudicotyledons</taxon>
        <taxon>Gunneridae</taxon>
        <taxon>Pentapetalae</taxon>
        <taxon>rosids</taxon>
        <taxon>fabids</taxon>
        <taxon>Fabales</taxon>
        <taxon>Fabaceae</taxon>
        <taxon>Papilionoideae</taxon>
        <taxon>50 kb inversion clade</taxon>
        <taxon>genistoids sensu lato</taxon>
        <taxon>core genistoids</taxon>
        <taxon>Crotalarieae</taxon>
        <taxon>Crotalaria</taxon>
    </lineage>
</organism>
<comment type="caution">
    <text evidence="3">The sequence shown here is derived from an EMBL/GenBank/DDBJ whole genome shotgun (WGS) entry which is preliminary data.</text>
</comment>
<dbReference type="InterPro" id="IPR016140">
    <property type="entry name" value="Bifunc_inhib/LTP/seed_store"/>
</dbReference>
<comment type="similarity">
    <text evidence="1">Belongs to the plant LTP family. PEARLI1 subfamily.</text>
</comment>
<dbReference type="Pfam" id="PF14547">
    <property type="entry name" value="Hydrophob_seed"/>
    <property type="match status" value="1"/>
</dbReference>
<dbReference type="CDD" id="cd01958">
    <property type="entry name" value="HPS_like"/>
    <property type="match status" value="1"/>
</dbReference>
<dbReference type="PANTHER" id="PTHR31731">
    <property type="match status" value="1"/>
</dbReference>
<proteinExistence type="inferred from homology"/>
<feature type="domain" description="Bifunctional inhibitor/plant lipid transfer protein/seed storage helical" evidence="2">
    <location>
        <begin position="70"/>
        <end position="159"/>
    </location>
</feature>
<accession>A0AAN9IEP9</accession>
<dbReference type="EMBL" id="JAYWIO010000003">
    <property type="protein sequence ID" value="KAK7274420.1"/>
    <property type="molecule type" value="Genomic_DNA"/>
</dbReference>
<dbReference type="SUPFAM" id="SSF47699">
    <property type="entry name" value="Bifunctional inhibitor/lipid-transfer protein/seed storage 2S albumin"/>
    <property type="match status" value="1"/>
</dbReference>
<dbReference type="Gene3D" id="1.10.110.10">
    <property type="entry name" value="Plant lipid-transfer and hydrophobic proteins"/>
    <property type="match status" value="1"/>
</dbReference>
<name>A0AAN9IEP9_CROPI</name>
<dbReference type="InterPro" id="IPR036312">
    <property type="entry name" value="Bifun_inhib/LTP/seed_sf"/>
</dbReference>
<dbReference type="SMART" id="SM00499">
    <property type="entry name" value="AAI"/>
    <property type="match status" value="1"/>
</dbReference>
<evidence type="ECO:0000313" key="4">
    <source>
        <dbReference type="Proteomes" id="UP001372338"/>
    </source>
</evidence>
<protein>
    <recommendedName>
        <fullName evidence="2">Bifunctional inhibitor/plant lipid transfer protein/seed storage helical domain-containing protein</fullName>
    </recommendedName>
</protein>
<evidence type="ECO:0000256" key="1">
    <source>
        <dbReference type="ARBA" id="ARBA00008965"/>
    </source>
</evidence>
<reference evidence="3 4" key="1">
    <citation type="submission" date="2024-01" db="EMBL/GenBank/DDBJ databases">
        <title>The genomes of 5 underutilized Papilionoideae crops provide insights into root nodulation and disease resistanc.</title>
        <authorList>
            <person name="Yuan L."/>
        </authorList>
    </citation>
    <scope>NUCLEOTIDE SEQUENCE [LARGE SCALE GENOMIC DNA]</scope>
    <source>
        <strain evidence="3">ZHUSHIDOU_FW_LH</strain>
        <tissue evidence="3">Leaf</tissue>
    </source>
</reference>
<dbReference type="InterPro" id="IPR027923">
    <property type="entry name" value="Hydrophob_seed_dom"/>
</dbReference>
<gene>
    <name evidence="3" type="ORF">RIF29_15507</name>
</gene>
<dbReference type="InterPro" id="IPR051636">
    <property type="entry name" value="Plant_LTP/defense-related"/>
</dbReference>
<dbReference type="Proteomes" id="UP001372338">
    <property type="component" value="Unassembled WGS sequence"/>
</dbReference>